<reference evidence="3 4" key="1">
    <citation type="journal article" date="2021" name="Sci. Rep.">
        <title>The distribution of antibiotic resistance genes in chicken gut microbiota commensals.</title>
        <authorList>
            <person name="Juricova H."/>
            <person name="Matiasovicova J."/>
            <person name="Kubasova T."/>
            <person name="Cejkova D."/>
            <person name="Rychlik I."/>
        </authorList>
    </citation>
    <scope>NUCLEOTIDE SEQUENCE [LARGE SCALE GENOMIC DNA]</scope>
    <source>
        <strain evidence="3 4">An431b</strain>
    </source>
</reference>
<dbReference type="CDD" id="cd00885">
    <property type="entry name" value="cinA"/>
    <property type="match status" value="1"/>
</dbReference>
<dbReference type="Gene3D" id="3.40.980.10">
    <property type="entry name" value="MoaB/Mog-like domain"/>
    <property type="match status" value="1"/>
</dbReference>
<evidence type="ECO:0000313" key="4">
    <source>
        <dbReference type="Proteomes" id="UP000729290"/>
    </source>
</evidence>
<dbReference type="RefSeq" id="WP_205133882.1">
    <property type="nucleotide sequence ID" value="NZ_JACSNT010000010.1"/>
</dbReference>
<dbReference type="InterPro" id="IPR036653">
    <property type="entry name" value="CinA-like_C"/>
</dbReference>
<dbReference type="InterPro" id="IPR036425">
    <property type="entry name" value="MoaB/Mog-like_dom_sf"/>
</dbReference>
<dbReference type="SUPFAM" id="SSF142433">
    <property type="entry name" value="CinA-like"/>
    <property type="match status" value="1"/>
</dbReference>
<dbReference type="Pfam" id="PF00994">
    <property type="entry name" value="MoCF_biosynth"/>
    <property type="match status" value="1"/>
</dbReference>
<keyword evidence="4" id="KW-1185">Reference proteome</keyword>
<evidence type="ECO:0000259" key="2">
    <source>
        <dbReference type="SMART" id="SM00852"/>
    </source>
</evidence>
<dbReference type="InterPro" id="IPR008136">
    <property type="entry name" value="CinA_C"/>
</dbReference>
<organism evidence="3 4">
    <name type="scientific">Anaerotignum lactatifermentans</name>
    <dbReference type="NCBI Taxonomy" id="160404"/>
    <lineage>
        <taxon>Bacteria</taxon>
        <taxon>Bacillati</taxon>
        <taxon>Bacillota</taxon>
        <taxon>Clostridia</taxon>
        <taxon>Lachnospirales</taxon>
        <taxon>Anaerotignaceae</taxon>
        <taxon>Anaerotignum</taxon>
    </lineage>
</organism>
<dbReference type="InterPro" id="IPR008135">
    <property type="entry name" value="Competence-induced_CinA"/>
</dbReference>
<gene>
    <name evidence="1" type="primary">cinA</name>
    <name evidence="3" type="ORF">H9X83_08560</name>
</gene>
<dbReference type="Pfam" id="PF02464">
    <property type="entry name" value="CinA"/>
    <property type="match status" value="1"/>
</dbReference>
<dbReference type="InterPro" id="IPR041424">
    <property type="entry name" value="CinA_KH"/>
</dbReference>
<comment type="caution">
    <text evidence="3">The sequence shown here is derived from an EMBL/GenBank/DDBJ whole genome shotgun (WGS) entry which is preliminary data.</text>
</comment>
<dbReference type="NCBIfam" id="TIGR00199">
    <property type="entry name" value="PncC_domain"/>
    <property type="match status" value="1"/>
</dbReference>
<sequence>MKAEIIAVGTEILLGDILNTNAQYLSKELAQLGIEVYFQTVVGDNPKRLKDTIFQAFSRADLIITTGGLGPTEDDLTKETAAEYFGEELVLDERALKRIEKYFKRTGRVMTENNRKQAMVPKEHGVVLYNDNGTAPGIIMEKNGKIIAMLPGPPRETVPMFENQVKPYLLAKQEYTFVSEILRVASVGESAMETLVKDIIDAQTNPTIAPYAKYGESILRITAKAKTEEEAHGLIAPVKAALKERLGNAVYAEGETNMQTVVAELLLAQKKTIAVAESCTGGLVTSALVEYPGISEVLLEGCVTYSNEAKMRRLGVKVETLEKYGAVSHETAAEMAEGAAKNSGADIGVATTGIAGPSGGTEEKPVGLVYIGLFVNGQVKTVEYHYTGKRNQIRERAAMYALDLLRKELQHEA</sequence>
<dbReference type="PANTHER" id="PTHR13939">
    <property type="entry name" value="NICOTINAMIDE-NUCLEOTIDE AMIDOHYDROLASE PNCC"/>
    <property type="match status" value="1"/>
</dbReference>
<dbReference type="PIRSF" id="PIRSF006728">
    <property type="entry name" value="CinA"/>
    <property type="match status" value="1"/>
</dbReference>
<protein>
    <recommendedName>
        <fullName evidence="1">Putative competence-damage inducible protein</fullName>
    </recommendedName>
</protein>
<dbReference type="NCBIfam" id="NF001813">
    <property type="entry name" value="PRK00549.1"/>
    <property type="match status" value="1"/>
</dbReference>
<dbReference type="EMBL" id="JACSNV010000011">
    <property type="protein sequence ID" value="MBM6878207.1"/>
    <property type="molecule type" value="Genomic_DNA"/>
</dbReference>
<accession>A0ABS2GBF4</accession>
<name>A0ABS2GBF4_9FIRM</name>
<dbReference type="SUPFAM" id="SSF53218">
    <property type="entry name" value="Molybdenum cofactor biosynthesis proteins"/>
    <property type="match status" value="1"/>
</dbReference>
<dbReference type="Pfam" id="PF18146">
    <property type="entry name" value="CinA_KH"/>
    <property type="match status" value="1"/>
</dbReference>
<dbReference type="InterPro" id="IPR001453">
    <property type="entry name" value="MoaB/Mog_dom"/>
</dbReference>
<dbReference type="NCBIfam" id="TIGR00200">
    <property type="entry name" value="cinA_nterm"/>
    <property type="match status" value="1"/>
</dbReference>
<evidence type="ECO:0000313" key="3">
    <source>
        <dbReference type="EMBL" id="MBM6878207.1"/>
    </source>
</evidence>
<dbReference type="InterPro" id="IPR050101">
    <property type="entry name" value="CinA"/>
</dbReference>
<evidence type="ECO:0000256" key="1">
    <source>
        <dbReference type="HAMAP-Rule" id="MF_00226"/>
    </source>
</evidence>
<dbReference type="NCBIfam" id="TIGR00177">
    <property type="entry name" value="molyb_syn"/>
    <property type="match status" value="1"/>
</dbReference>
<dbReference type="SMART" id="SM00852">
    <property type="entry name" value="MoCF_biosynth"/>
    <property type="match status" value="1"/>
</dbReference>
<dbReference type="Gene3D" id="3.30.70.2860">
    <property type="match status" value="1"/>
</dbReference>
<proteinExistence type="inferred from homology"/>
<feature type="domain" description="MoaB/Mog" evidence="2">
    <location>
        <begin position="4"/>
        <end position="172"/>
    </location>
</feature>
<dbReference type="Proteomes" id="UP000729290">
    <property type="component" value="Unassembled WGS sequence"/>
</dbReference>
<dbReference type="HAMAP" id="MF_00226_B">
    <property type="entry name" value="CinA_B"/>
    <property type="match status" value="1"/>
</dbReference>
<dbReference type="PANTHER" id="PTHR13939:SF0">
    <property type="entry name" value="NMN AMIDOHYDROLASE-LIKE PROTEIN YFAY"/>
    <property type="match status" value="1"/>
</dbReference>
<comment type="similarity">
    <text evidence="1">Belongs to the CinA family.</text>
</comment>
<dbReference type="Gene3D" id="3.90.950.20">
    <property type="entry name" value="CinA-like"/>
    <property type="match status" value="1"/>
</dbReference>